<comment type="similarity">
    <text evidence="4">Belongs to the methyltransferase superfamily.</text>
</comment>
<dbReference type="Proteomes" id="UP001396334">
    <property type="component" value="Unassembled WGS sequence"/>
</dbReference>
<keyword evidence="2 4" id="KW-0808">Transferase</keyword>
<dbReference type="Pfam" id="PF03141">
    <property type="entry name" value="Methyltransf_29"/>
    <property type="match status" value="1"/>
</dbReference>
<reference evidence="5 6" key="1">
    <citation type="journal article" date="2024" name="G3 (Bethesda)">
        <title>Genome assembly of Hibiscus sabdariffa L. provides insights into metabolisms of medicinal natural products.</title>
        <authorList>
            <person name="Kim T."/>
        </authorList>
    </citation>
    <scope>NUCLEOTIDE SEQUENCE [LARGE SCALE GENOMIC DNA]</scope>
    <source>
        <strain evidence="5">TK-2024</strain>
        <tissue evidence="5">Old leaves</tissue>
    </source>
</reference>
<proteinExistence type="inferred from homology"/>
<keyword evidence="4" id="KW-0735">Signal-anchor</keyword>
<evidence type="ECO:0000256" key="2">
    <source>
        <dbReference type="ARBA" id="ARBA00022679"/>
    </source>
</evidence>
<evidence type="ECO:0000313" key="6">
    <source>
        <dbReference type="Proteomes" id="UP001396334"/>
    </source>
</evidence>
<protein>
    <recommendedName>
        <fullName evidence="4">Methyltransferase</fullName>
        <ecNumber evidence="4">2.1.1.-</ecNumber>
    </recommendedName>
</protein>
<gene>
    <name evidence="5" type="ORF">V6N11_000937</name>
</gene>
<accession>A0ABR2RYA2</accession>
<comment type="caution">
    <text evidence="5">The sequence shown here is derived from an EMBL/GenBank/DDBJ whole genome shotgun (WGS) entry which is preliminary data.</text>
</comment>
<keyword evidence="1 4" id="KW-0489">Methyltransferase</keyword>
<dbReference type="InterPro" id="IPR004159">
    <property type="entry name" value="Put_SAM_MeTrfase"/>
</dbReference>
<sequence length="122" mass="14164">MAHCSRCLILSGGQLPKWPERLNAIPPRISSESLIGITEKRIDHQLASRDREVMNVFPVEAYQINTGGVIYERGLIGTYQNWCETMSTYPRTQIPFSASTKTDVEWRISFWKWIEFYDHKAV</sequence>
<keyword evidence="4" id="KW-0812">Transmembrane</keyword>
<name>A0ABR2RYA2_9ROSI</name>
<keyword evidence="6" id="KW-1185">Reference proteome</keyword>
<dbReference type="EMBL" id="JBBPBN010000019">
    <property type="protein sequence ID" value="KAK9017943.1"/>
    <property type="molecule type" value="Genomic_DNA"/>
</dbReference>
<evidence type="ECO:0000256" key="1">
    <source>
        <dbReference type="ARBA" id="ARBA00022603"/>
    </source>
</evidence>
<evidence type="ECO:0000256" key="4">
    <source>
        <dbReference type="RuleBase" id="RU366043"/>
    </source>
</evidence>
<evidence type="ECO:0000313" key="5">
    <source>
        <dbReference type="EMBL" id="KAK9017943.1"/>
    </source>
</evidence>
<comment type="subcellular location">
    <subcellularLocation>
        <location evidence="4">Membrane</location>
        <topology evidence="4">Single-pass type II membrane protein</topology>
    </subcellularLocation>
</comment>
<keyword evidence="3 4" id="KW-0325">Glycoprotein</keyword>
<evidence type="ECO:0000256" key="3">
    <source>
        <dbReference type="ARBA" id="ARBA00023180"/>
    </source>
</evidence>
<dbReference type="EC" id="2.1.1.-" evidence="4"/>
<dbReference type="PANTHER" id="PTHR10108">
    <property type="entry name" value="SAM-DEPENDENT METHYLTRANSFERASE"/>
    <property type="match status" value="1"/>
</dbReference>
<dbReference type="PANTHER" id="PTHR10108:SF1049">
    <property type="entry name" value="METHYLTRANSFERASE"/>
    <property type="match status" value="1"/>
</dbReference>
<organism evidence="5 6">
    <name type="scientific">Hibiscus sabdariffa</name>
    <name type="common">roselle</name>
    <dbReference type="NCBI Taxonomy" id="183260"/>
    <lineage>
        <taxon>Eukaryota</taxon>
        <taxon>Viridiplantae</taxon>
        <taxon>Streptophyta</taxon>
        <taxon>Embryophyta</taxon>
        <taxon>Tracheophyta</taxon>
        <taxon>Spermatophyta</taxon>
        <taxon>Magnoliopsida</taxon>
        <taxon>eudicotyledons</taxon>
        <taxon>Gunneridae</taxon>
        <taxon>Pentapetalae</taxon>
        <taxon>rosids</taxon>
        <taxon>malvids</taxon>
        <taxon>Malvales</taxon>
        <taxon>Malvaceae</taxon>
        <taxon>Malvoideae</taxon>
        <taxon>Hibiscus</taxon>
    </lineage>
</organism>